<comment type="caution">
    <text evidence="1">The sequence shown here is derived from an EMBL/GenBank/DDBJ whole genome shotgun (WGS) entry which is preliminary data.</text>
</comment>
<dbReference type="AlphaFoldDB" id="X1IC91"/>
<proteinExistence type="predicted"/>
<evidence type="ECO:0000313" key="1">
    <source>
        <dbReference type="EMBL" id="GAH79312.1"/>
    </source>
</evidence>
<sequence length="70" mass="8035">MTRKELFKHSLIKGGIMPGEFARMLKVSPTAVFYALKGNACPKIDKKINKFINLQIPFLIEELKNFQPIQ</sequence>
<organism evidence="1">
    <name type="scientific">marine sediment metagenome</name>
    <dbReference type="NCBI Taxonomy" id="412755"/>
    <lineage>
        <taxon>unclassified sequences</taxon>
        <taxon>metagenomes</taxon>
        <taxon>ecological metagenomes</taxon>
    </lineage>
</organism>
<accession>X1IC91</accession>
<dbReference type="EMBL" id="BARU01035319">
    <property type="protein sequence ID" value="GAH79312.1"/>
    <property type="molecule type" value="Genomic_DNA"/>
</dbReference>
<name>X1IC91_9ZZZZ</name>
<protein>
    <submittedName>
        <fullName evidence="1">Uncharacterized protein</fullName>
    </submittedName>
</protein>
<gene>
    <name evidence="1" type="ORF">S03H2_55310</name>
</gene>
<reference evidence="1" key="1">
    <citation type="journal article" date="2014" name="Front. Microbiol.">
        <title>High frequency of phylogenetically diverse reductive dehalogenase-homologous genes in deep subseafloor sedimentary metagenomes.</title>
        <authorList>
            <person name="Kawai M."/>
            <person name="Futagami T."/>
            <person name="Toyoda A."/>
            <person name="Takaki Y."/>
            <person name="Nishi S."/>
            <person name="Hori S."/>
            <person name="Arai W."/>
            <person name="Tsubouchi T."/>
            <person name="Morono Y."/>
            <person name="Uchiyama I."/>
            <person name="Ito T."/>
            <person name="Fujiyama A."/>
            <person name="Inagaki F."/>
            <person name="Takami H."/>
        </authorList>
    </citation>
    <scope>NUCLEOTIDE SEQUENCE</scope>
    <source>
        <strain evidence="1">Expedition CK06-06</strain>
    </source>
</reference>